<name>A0A6G5QEI8_9BACT</name>
<dbReference type="AlphaFoldDB" id="A0A6G5QEI8"/>
<dbReference type="GO" id="GO:0016020">
    <property type="term" value="C:membrane"/>
    <property type="evidence" value="ECO:0007669"/>
    <property type="project" value="GOC"/>
</dbReference>
<dbReference type="Proteomes" id="UP000503264">
    <property type="component" value="Chromosome"/>
</dbReference>
<dbReference type="PANTHER" id="PTHR34990">
    <property type="entry name" value="UDP-2,3-DIACYLGLUCOSAMINE HYDROLASE-RELATED"/>
    <property type="match status" value="1"/>
</dbReference>
<evidence type="ECO:0000313" key="7">
    <source>
        <dbReference type="EMBL" id="QCD43977.1"/>
    </source>
</evidence>
<evidence type="ECO:0000256" key="3">
    <source>
        <dbReference type="ARBA" id="ARBA00022723"/>
    </source>
</evidence>
<evidence type="ECO:0000256" key="1">
    <source>
        <dbReference type="ARBA" id="ARBA00022475"/>
    </source>
</evidence>
<protein>
    <submittedName>
        <fullName evidence="7">UDP-2,3-diacylglucosamine hydrolase</fullName>
        <ecNumber evidence="7">3.6.1.54</ecNumber>
    </submittedName>
</protein>
<sequence>MLEIKNGAVFVADAHVNENRTEFLSFLELVNSGKIAATQLFLMGDIFDFLTGYGDYTAKFYAKYIDLIEQIALKIDVFYIEGNHDFRLKNLFKNVKIYEISKQPVSFFIIENNEKKSAQIAHGDNFLPFFSKYALLFLRLKWFLRFMNFLDILLDFKISKSILKALTKKKLDYKIKNFKAFISPKMRHYNADFVIEGHYHQGEIFDINEKFYINLPIFACEQSYFVVEYAHNKIKFAQKSLKGH</sequence>
<keyword evidence="5" id="KW-0464">Manganese</keyword>
<keyword evidence="1" id="KW-1003">Cell membrane</keyword>
<evidence type="ECO:0000259" key="6">
    <source>
        <dbReference type="Pfam" id="PF00149"/>
    </source>
</evidence>
<keyword evidence="7" id="KW-0378">Hydrolase</keyword>
<dbReference type="InterPro" id="IPR029052">
    <property type="entry name" value="Metallo-depent_PP-like"/>
</dbReference>
<evidence type="ECO:0000256" key="5">
    <source>
        <dbReference type="ARBA" id="ARBA00023211"/>
    </source>
</evidence>
<evidence type="ECO:0000256" key="2">
    <source>
        <dbReference type="ARBA" id="ARBA00022519"/>
    </source>
</evidence>
<dbReference type="SUPFAM" id="SSF56300">
    <property type="entry name" value="Metallo-dependent phosphatases"/>
    <property type="match status" value="1"/>
</dbReference>
<dbReference type="EMBL" id="CP012542">
    <property type="protein sequence ID" value="QCD43977.1"/>
    <property type="molecule type" value="Genomic_DNA"/>
</dbReference>
<dbReference type="GO" id="GO:0009245">
    <property type="term" value="P:lipid A biosynthetic process"/>
    <property type="evidence" value="ECO:0007669"/>
    <property type="project" value="TreeGrafter"/>
</dbReference>
<keyword evidence="8" id="KW-1185">Reference proteome</keyword>
<dbReference type="GO" id="GO:0046872">
    <property type="term" value="F:metal ion binding"/>
    <property type="evidence" value="ECO:0007669"/>
    <property type="project" value="UniProtKB-KW"/>
</dbReference>
<reference evidence="7 8" key="1">
    <citation type="submission" date="2016-07" db="EMBL/GenBank/DDBJ databases">
        <title>Comparative genomics of the Campylobacter concisus group.</title>
        <authorList>
            <person name="Miller W.G."/>
            <person name="Yee E."/>
            <person name="Chapman M.H."/>
            <person name="Huynh S."/>
            <person name="Bono J.L."/>
            <person name="On S.L.W."/>
            <person name="StLeger J."/>
            <person name="Foster G."/>
            <person name="Parker C.T."/>
        </authorList>
    </citation>
    <scope>NUCLEOTIDE SEQUENCE [LARGE SCALE GENOMIC DNA]</scope>
    <source>
        <strain evidence="7 8">CCUG 21559</strain>
    </source>
</reference>
<organism evidence="7 8">
    <name type="scientific">Campylobacter mucosalis CCUG 21559</name>
    <dbReference type="NCBI Taxonomy" id="1032067"/>
    <lineage>
        <taxon>Bacteria</taxon>
        <taxon>Pseudomonadati</taxon>
        <taxon>Campylobacterota</taxon>
        <taxon>Epsilonproteobacteria</taxon>
        <taxon>Campylobacterales</taxon>
        <taxon>Campylobacteraceae</taxon>
        <taxon>Campylobacter</taxon>
    </lineage>
</organism>
<proteinExistence type="predicted"/>
<evidence type="ECO:0000313" key="8">
    <source>
        <dbReference type="Proteomes" id="UP000503264"/>
    </source>
</evidence>
<dbReference type="PANTHER" id="PTHR34990:SF2">
    <property type="entry name" value="BLL8164 PROTEIN"/>
    <property type="match status" value="1"/>
</dbReference>
<dbReference type="RefSeq" id="WP_171993280.1">
    <property type="nucleotide sequence ID" value="NZ_CP012542.1"/>
</dbReference>
<keyword evidence="4" id="KW-0472">Membrane</keyword>
<keyword evidence="3" id="KW-0479">Metal-binding</keyword>
<dbReference type="InterPro" id="IPR004843">
    <property type="entry name" value="Calcineurin-like_PHP"/>
</dbReference>
<feature type="domain" description="Calcineurin-like phosphoesterase" evidence="6">
    <location>
        <begin position="9"/>
        <end position="201"/>
    </location>
</feature>
<dbReference type="Gene3D" id="3.60.21.10">
    <property type="match status" value="1"/>
</dbReference>
<gene>
    <name evidence="7" type="primary">lpxH</name>
    <name evidence="7" type="ORF">CMUC_0158</name>
</gene>
<dbReference type="GO" id="GO:0008758">
    <property type="term" value="F:UDP-2,3-diacylglucosamine hydrolase activity"/>
    <property type="evidence" value="ECO:0007669"/>
    <property type="project" value="TreeGrafter"/>
</dbReference>
<dbReference type="Pfam" id="PF00149">
    <property type="entry name" value="Metallophos"/>
    <property type="match status" value="1"/>
</dbReference>
<evidence type="ECO:0000256" key="4">
    <source>
        <dbReference type="ARBA" id="ARBA00023136"/>
    </source>
</evidence>
<dbReference type="InterPro" id="IPR043461">
    <property type="entry name" value="LpxH-like"/>
</dbReference>
<dbReference type="CDD" id="cd07398">
    <property type="entry name" value="MPP_YbbF-LpxH"/>
    <property type="match status" value="1"/>
</dbReference>
<accession>A0A6G5QEI8</accession>
<dbReference type="EC" id="3.6.1.54" evidence="7"/>
<keyword evidence="2" id="KW-0997">Cell inner membrane</keyword>